<keyword evidence="3" id="KW-1185">Reference proteome</keyword>
<name>A0A238YPT5_9FLAO</name>
<dbReference type="OrthoDB" id="1453201at2"/>
<evidence type="ECO:0008006" key="4">
    <source>
        <dbReference type="Google" id="ProtNLM"/>
    </source>
</evidence>
<organism evidence="2 3">
    <name type="scientific">Lutibacter flavus</name>
    <dbReference type="NCBI Taxonomy" id="691689"/>
    <lineage>
        <taxon>Bacteria</taxon>
        <taxon>Pseudomonadati</taxon>
        <taxon>Bacteroidota</taxon>
        <taxon>Flavobacteriia</taxon>
        <taxon>Flavobacteriales</taxon>
        <taxon>Flavobacteriaceae</taxon>
        <taxon>Lutibacter</taxon>
    </lineage>
</organism>
<dbReference type="EMBL" id="FZNX01000005">
    <property type="protein sequence ID" value="SNR72603.1"/>
    <property type="molecule type" value="Genomic_DNA"/>
</dbReference>
<sequence>MNKLRFLKRYFFYEYFMLLVCASMLYSCKVYQDPISLNEAANNTSSNVFKVTMLNGDEYIYDNIEVNNNNYFGINKKPNEIVETPLIKNEIKSIQEKNRKSSSLSNLIGVGVGIGSVVLAILMMQ</sequence>
<dbReference type="RefSeq" id="WP_089378967.1">
    <property type="nucleotide sequence ID" value="NZ_FZNX01000005.1"/>
</dbReference>
<reference evidence="3" key="1">
    <citation type="submission" date="2017-06" db="EMBL/GenBank/DDBJ databases">
        <authorList>
            <person name="Varghese N."/>
            <person name="Submissions S."/>
        </authorList>
    </citation>
    <scope>NUCLEOTIDE SEQUENCE [LARGE SCALE GENOMIC DNA]</scope>
    <source>
        <strain evidence="3">DSM 27993</strain>
    </source>
</reference>
<dbReference type="Proteomes" id="UP000198412">
    <property type="component" value="Unassembled WGS sequence"/>
</dbReference>
<dbReference type="PROSITE" id="PS51257">
    <property type="entry name" value="PROKAR_LIPOPROTEIN"/>
    <property type="match status" value="1"/>
</dbReference>
<keyword evidence="1" id="KW-0472">Membrane</keyword>
<keyword evidence="1" id="KW-0812">Transmembrane</keyword>
<evidence type="ECO:0000256" key="1">
    <source>
        <dbReference type="SAM" id="Phobius"/>
    </source>
</evidence>
<keyword evidence="1" id="KW-1133">Transmembrane helix</keyword>
<accession>A0A238YPT5</accession>
<gene>
    <name evidence="2" type="ORF">SAMN04488111_2679</name>
</gene>
<dbReference type="AlphaFoldDB" id="A0A238YPT5"/>
<proteinExistence type="predicted"/>
<feature type="transmembrane region" description="Helical" evidence="1">
    <location>
        <begin position="104"/>
        <end position="124"/>
    </location>
</feature>
<evidence type="ECO:0000313" key="2">
    <source>
        <dbReference type="EMBL" id="SNR72603.1"/>
    </source>
</evidence>
<protein>
    <recommendedName>
        <fullName evidence="4">Lipoprotein</fullName>
    </recommendedName>
</protein>
<evidence type="ECO:0000313" key="3">
    <source>
        <dbReference type="Proteomes" id="UP000198412"/>
    </source>
</evidence>